<evidence type="ECO:0000313" key="2">
    <source>
        <dbReference type="Proteomes" id="UP000215215"/>
    </source>
</evidence>
<comment type="caution">
    <text evidence="1">The sequence shown here is derived from an EMBL/GenBank/DDBJ whole genome shotgun (WGS) entry which is preliminary data.</text>
</comment>
<organism evidence="1 2">
    <name type="scientific">candidate division WOR-3 bacterium JGI_Cruoil_03_44_89</name>
    <dbReference type="NCBI Taxonomy" id="1973748"/>
    <lineage>
        <taxon>Bacteria</taxon>
        <taxon>Bacteria division WOR-3</taxon>
    </lineage>
</organism>
<accession>A0A235BTA9</accession>
<proteinExistence type="predicted"/>
<gene>
    <name evidence="1" type="ORF">CH333_06930</name>
</gene>
<evidence type="ECO:0008006" key="3">
    <source>
        <dbReference type="Google" id="ProtNLM"/>
    </source>
</evidence>
<protein>
    <recommendedName>
        <fullName evidence="3">Nucleotidyl transferase AbiEii/AbiGii toxin family protein</fullName>
    </recommendedName>
</protein>
<name>A0A235BTA9_UNCW3</name>
<dbReference type="Gene3D" id="3.10.450.620">
    <property type="entry name" value="JHP933, nucleotidyltransferase-like core domain"/>
    <property type="match status" value="1"/>
</dbReference>
<dbReference type="EMBL" id="NOZQ01000151">
    <property type="protein sequence ID" value="OYD14957.1"/>
    <property type="molecule type" value="Genomic_DNA"/>
</dbReference>
<sequence length="345" mass="40432">MVSKEQVESIHEKTKFQVAKIEQVLNLAEILKAINEDPDLRDIFVLIGGTAINLLYADIPRLSVDIDIDLCKKDITFSEAQNLIPIHRDIIERIAKSLDMECGKRESRLDRPASGRLNLLCQYKSHFSPGGTGIVKLDISYYQRYTVFETVQIPFRSFGKEEAVEEFNVLTVDKHELWGGKAVALAYEHERDPKPEEVCQFFSTNKARHIFDAYCLEAELEERRSDIDIDKLRLCFILKGLPRISELFTLRGDMMRHCEEAEIERELYPYLEEKNRPPIREMRNKARNFLDRVCGNSWTEEEREFAEAYEQGEYCPEILFEEREPAYSHLFHCDYLEHNAVLRER</sequence>
<reference evidence="1 2" key="1">
    <citation type="submission" date="2017-07" db="EMBL/GenBank/DDBJ databases">
        <title>Recovery of genomes from metagenomes via a dereplication, aggregation, and scoring strategy.</title>
        <authorList>
            <person name="Sieber C.M."/>
            <person name="Probst A.J."/>
            <person name="Sharrar A."/>
            <person name="Thomas B.C."/>
            <person name="Hess M."/>
            <person name="Tringe S.G."/>
            <person name="Banfield J.F."/>
        </authorList>
    </citation>
    <scope>NUCLEOTIDE SEQUENCE [LARGE SCALE GENOMIC DNA]</scope>
    <source>
        <strain evidence="1">JGI_Cruoil_03_44_89</strain>
    </source>
</reference>
<evidence type="ECO:0000313" key="1">
    <source>
        <dbReference type="EMBL" id="OYD14957.1"/>
    </source>
</evidence>
<dbReference type="Proteomes" id="UP000215215">
    <property type="component" value="Unassembled WGS sequence"/>
</dbReference>
<dbReference type="Pfam" id="PF08843">
    <property type="entry name" value="AbiEii"/>
    <property type="match status" value="1"/>
</dbReference>
<dbReference type="AlphaFoldDB" id="A0A235BTA9"/>
<dbReference type="InterPro" id="IPR014942">
    <property type="entry name" value="AbiEii"/>
</dbReference>